<evidence type="ECO:0000259" key="1">
    <source>
        <dbReference type="Pfam" id="PF13229"/>
    </source>
</evidence>
<dbReference type="InterPro" id="IPR039448">
    <property type="entry name" value="Beta_helix"/>
</dbReference>
<accession>A0ABS4JAH3</accession>
<dbReference type="InterPro" id="IPR012334">
    <property type="entry name" value="Pectin_lyas_fold"/>
</dbReference>
<protein>
    <submittedName>
        <fullName evidence="2">Parallel beta-helix repeat protein</fullName>
    </submittedName>
</protein>
<sequence>MNEVSNISFEGLTFDGNVSNDPTNWGSGAYNAFTGAVGLVLLNSNNIRIKACTFRNSMMSGIRIQSSSSVTVEETKVSHARGNFGDAIYVEKSNDIRFDRCSVEDYTRIGFVTETGSYNISFSQCYAKNGHHASKLYGGAEYNAGFWSENSQNVTFSQCVAENNTHRGFVATTGPLTVSTVISASFHFQSCLSINNRSVGFAMGTWTLHPVHVSCSNCSSYGAEKGFMMTIYNHNDTFTLDGCYVYVPSNNTVDTVAYAVQNFELGTVSTTTPKIALTNCVSDCGAMDWSKFSSTQHDSADFACIAEPYPNRVSGGGKANITIDNFVNANQGASVVIKSLKGAPSFKISNSYVTIPVISDFTDFQLSNCRLTTLSHSFGGTGCYGTMSMSNCVVQGDMKVVTGERIILDSVHFRSWTGKTIEITRFTGNMVRISNCQFEKDIAASDYVLKLTGSGSFKPPVIIANCTFYNSPNVAAPSKSFIYTVASGISPIFSGCFSDDSVPNLLSTGGVLSAPSGNMLVTMH</sequence>
<evidence type="ECO:0000313" key="3">
    <source>
        <dbReference type="Proteomes" id="UP001519287"/>
    </source>
</evidence>
<reference evidence="2 3" key="1">
    <citation type="submission" date="2021-03" db="EMBL/GenBank/DDBJ databases">
        <title>Genomic Encyclopedia of Type Strains, Phase IV (KMG-IV): sequencing the most valuable type-strain genomes for metagenomic binning, comparative biology and taxonomic classification.</title>
        <authorList>
            <person name="Goeker M."/>
        </authorList>
    </citation>
    <scope>NUCLEOTIDE SEQUENCE [LARGE SCALE GENOMIC DNA]</scope>
    <source>
        <strain evidence="2 3">DSM 26048</strain>
    </source>
</reference>
<dbReference type="RefSeq" id="WP_209979664.1">
    <property type="nucleotide sequence ID" value="NZ_JAGGLB010000059.1"/>
</dbReference>
<gene>
    <name evidence="2" type="ORF">J2Z66_008531</name>
</gene>
<dbReference type="SUPFAM" id="SSF51126">
    <property type="entry name" value="Pectin lyase-like"/>
    <property type="match status" value="1"/>
</dbReference>
<proteinExistence type="predicted"/>
<dbReference type="InterPro" id="IPR011050">
    <property type="entry name" value="Pectin_lyase_fold/virulence"/>
</dbReference>
<evidence type="ECO:0000313" key="2">
    <source>
        <dbReference type="EMBL" id="MBP1996853.1"/>
    </source>
</evidence>
<feature type="domain" description="Right handed beta helix" evidence="1">
    <location>
        <begin position="38"/>
        <end position="204"/>
    </location>
</feature>
<comment type="caution">
    <text evidence="2">The sequence shown here is derived from an EMBL/GenBank/DDBJ whole genome shotgun (WGS) entry which is preliminary data.</text>
</comment>
<dbReference type="Pfam" id="PF13229">
    <property type="entry name" value="Beta_helix"/>
    <property type="match status" value="1"/>
</dbReference>
<organism evidence="2 3">
    <name type="scientific">Paenibacillus eucommiae</name>
    <dbReference type="NCBI Taxonomy" id="1355755"/>
    <lineage>
        <taxon>Bacteria</taxon>
        <taxon>Bacillati</taxon>
        <taxon>Bacillota</taxon>
        <taxon>Bacilli</taxon>
        <taxon>Bacillales</taxon>
        <taxon>Paenibacillaceae</taxon>
        <taxon>Paenibacillus</taxon>
    </lineage>
</organism>
<dbReference type="InterPro" id="IPR006626">
    <property type="entry name" value="PbH1"/>
</dbReference>
<keyword evidence="3" id="KW-1185">Reference proteome</keyword>
<name>A0ABS4JAH3_9BACL</name>
<dbReference type="SMART" id="SM00710">
    <property type="entry name" value="PbH1"/>
    <property type="match status" value="7"/>
</dbReference>
<dbReference type="EMBL" id="JAGGLB010000059">
    <property type="protein sequence ID" value="MBP1996853.1"/>
    <property type="molecule type" value="Genomic_DNA"/>
</dbReference>
<dbReference type="Gene3D" id="2.160.20.10">
    <property type="entry name" value="Single-stranded right-handed beta-helix, Pectin lyase-like"/>
    <property type="match status" value="1"/>
</dbReference>
<dbReference type="Proteomes" id="UP001519287">
    <property type="component" value="Unassembled WGS sequence"/>
</dbReference>